<gene>
    <name evidence="3" type="ORF">CKO31_06005</name>
</gene>
<dbReference type="InterPro" id="IPR044153">
    <property type="entry name" value="PIN_Pae0151-like"/>
</dbReference>
<keyword evidence="1" id="KW-0460">Magnesium</keyword>
<evidence type="ECO:0000256" key="1">
    <source>
        <dbReference type="ARBA" id="ARBA00022842"/>
    </source>
</evidence>
<organism evidence="3 4">
    <name type="scientific">Thiohalocapsa halophila</name>
    <dbReference type="NCBI Taxonomy" id="69359"/>
    <lineage>
        <taxon>Bacteria</taxon>
        <taxon>Pseudomonadati</taxon>
        <taxon>Pseudomonadota</taxon>
        <taxon>Gammaproteobacteria</taxon>
        <taxon>Chromatiales</taxon>
        <taxon>Chromatiaceae</taxon>
        <taxon>Thiohalocapsa</taxon>
    </lineage>
</organism>
<dbReference type="CDD" id="cd09873">
    <property type="entry name" value="PIN_Pae0151-like"/>
    <property type="match status" value="1"/>
</dbReference>
<reference evidence="3 4" key="1">
    <citation type="journal article" date="2020" name="Microorganisms">
        <title>Osmotic Adaptation and Compatible Solute Biosynthesis of Phototrophic Bacteria as Revealed from Genome Analyses.</title>
        <authorList>
            <person name="Imhoff J.F."/>
            <person name="Rahn T."/>
            <person name="Kunzel S."/>
            <person name="Keller A."/>
            <person name="Neulinger S.C."/>
        </authorList>
    </citation>
    <scope>NUCLEOTIDE SEQUENCE [LARGE SCALE GENOMIC DNA]</scope>
    <source>
        <strain evidence="3 4">DSM 6210</strain>
    </source>
</reference>
<dbReference type="EMBL" id="NRRV01000010">
    <property type="protein sequence ID" value="MBK1630307.1"/>
    <property type="molecule type" value="Genomic_DNA"/>
</dbReference>
<proteinExistence type="predicted"/>
<protein>
    <recommendedName>
        <fullName evidence="2">PIN domain-containing protein</fullName>
    </recommendedName>
</protein>
<sequence>MRAVIDASVAVKWVFPDPLVEPHADRAVEVLEAIRQGRLDVIQPVHWLLETTAVVVRLRPDILERATGLLDALELPVCDEHAVLLRAARLAADLDHHLFDTLYHAVALEREATLITADERYVRKANARGGLACLGDFVLQPRSA</sequence>
<dbReference type="PANTHER" id="PTHR35901">
    <property type="entry name" value="RIBONUCLEASE VAPC3"/>
    <property type="match status" value="1"/>
</dbReference>
<evidence type="ECO:0000313" key="3">
    <source>
        <dbReference type="EMBL" id="MBK1630307.1"/>
    </source>
</evidence>
<dbReference type="InterPro" id="IPR051619">
    <property type="entry name" value="TypeII_TA_RNase_PINc/VapC"/>
</dbReference>
<accession>A0ABS1CEH3</accession>
<dbReference type="Pfam" id="PF01850">
    <property type="entry name" value="PIN"/>
    <property type="match status" value="1"/>
</dbReference>
<evidence type="ECO:0000313" key="4">
    <source>
        <dbReference type="Proteomes" id="UP000748752"/>
    </source>
</evidence>
<keyword evidence="4" id="KW-1185">Reference proteome</keyword>
<dbReference type="SUPFAM" id="SSF88723">
    <property type="entry name" value="PIN domain-like"/>
    <property type="match status" value="1"/>
</dbReference>
<evidence type="ECO:0000259" key="2">
    <source>
        <dbReference type="Pfam" id="PF01850"/>
    </source>
</evidence>
<dbReference type="PANTHER" id="PTHR35901:SF1">
    <property type="entry name" value="EXONUCLEASE VAPC9"/>
    <property type="match status" value="1"/>
</dbReference>
<dbReference type="InterPro" id="IPR029060">
    <property type="entry name" value="PIN-like_dom_sf"/>
</dbReference>
<comment type="caution">
    <text evidence="3">The sequence shown here is derived from an EMBL/GenBank/DDBJ whole genome shotgun (WGS) entry which is preliminary data.</text>
</comment>
<dbReference type="Proteomes" id="UP000748752">
    <property type="component" value="Unassembled WGS sequence"/>
</dbReference>
<dbReference type="InterPro" id="IPR002716">
    <property type="entry name" value="PIN_dom"/>
</dbReference>
<dbReference type="RefSeq" id="WP_200235013.1">
    <property type="nucleotide sequence ID" value="NZ_NRRV01000010.1"/>
</dbReference>
<dbReference type="Gene3D" id="3.40.50.1010">
    <property type="entry name" value="5'-nuclease"/>
    <property type="match status" value="1"/>
</dbReference>
<name>A0ABS1CEH3_9GAMM</name>
<feature type="domain" description="PIN" evidence="2">
    <location>
        <begin position="4"/>
        <end position="125"/>
    </location>
</feature>